<dbReference type="OrthoDB" id="6415292at2"/>
<reference evidence="2 3" key="1">
    <citation type="submission" date="2017-06" db="EMBL/GenBank/DDBJ databases">
        <authorList>
            <consortium name="Pathogen Informatics"/>
        </authorList>
    </citation>
    <scope>NUCLEOTIDE SEQUENCE [LARGE SCALE GENOMIC DNA]</scope>
    <source>
        <strain evidence="2 3">NCTC12148</strain>
    </source>
</reference>
<dbReference type="EMBL" id="LT906479">
    <property type="protein sequence ID" value="SNW04338.1"/>
    <property type="molecule type" value="Genomic_DNA"/>
</dbReference>
<protein>
    <submittedName>
        <fullName evidence="2">MbeD/MobD like</fullName>
    </submittedName>
</protein>
<evidence type="ECO:0000313" key="3">
    <source>
        <dbReference type="Proteomes" id="UP000215134"/>
    </source>
</evidence>
<dbReference type="AlphaFoldDB" id="A0A240CB79"/>
<keyword evidence="3" id="KW-1185">Reference proteome</keyword>
<dbReference type="InterPro" id="IPR006983">
    <property type="entry name" value="MbeD_MobD"/>
</dbReference>
<dbReference type="GeneID" id="75028950"/>
<evidence type="ECO:0000313" key="2">
    <source>
        <dbReference type="EMBL" id="SNW04338.1"/>
    </source>
</evidence>
<dbReference type="RefSeq" id="WP_061800205.1">
    <property type="nucleotide sequence ID" value="NZ_CABITV010000009.1"/>
</dbReference>
<organism evidence="2 3">
    <name type="scientific">Serratia ficaria</name>
    <dbReference type="NCBI Taxonomy" id="61651"/>
    <lineage>
        <taxon>Bacteria</taxon>
        <taxon>Pseudomonadati</taxon>
        <taxon>Pseudomonadota</taxon>
        <taxon>Gammaproteobacteria</taxon>
        <taxon>Enterobacterales</taxon>
        <taxon>Yersiniaceae</taxon>
        <taxon>Serratia</taxon>
    </lineage>
</organism>
<name>A0A240CB79_SERFI</name>
<gene>
    <name evidence="2" type="ORF">SAMEA4384070_03822</name>
</gene>
<keyword evidence="1" id="KW-0175">Coiled coil</keyword>
<dbReference type="Pfam" id="PF04899">
    <property type="entry name" value="MbeD_MobD"/>
    <property type="match status" value="1"/>
</dbReference>
<accession>A0A240CB79</accession>
<dbReference type="KEGG" id="sfj:SAMEA4384070_3822"/>
<evidence type="ECO:0000256" key="1">
    <source>
        <dbReference type="SAM" id="Coils"/>
    </source>
</evidence>
<dbReference type="STRING" id="1411141.GCA_001590885_04471"/>
<feature type="coiled-coil region" evidence="1">
    <location>
        <begin position="3"/>
        <end position="70"/>
    </location>
</feature>
<proteinExistence type="predicted"/>
<dbReference type="Proteomes" id="UP000215134">
    <property type="component" value="Chromosome 1"/>
</dbReference>
<sequence length="123" mass="14177">MTMRELEIQFQNAMNELQASFERQHREWQHSYQALQQLLEEAKQREAALLAEAKQREAALRAQNEQLARKLSTASSVPEQHALVKQIKMLGAHLDALAKDAATFNHHLRHQQRAADNFSGEQH</sequence>